<organism evidence="2">
    <name type="scientific">Paraconexibacter sp. AEG42_29</name>
    <dbReference type="NCBI Taxonomy" id="2997339"/>
    <lineage>
        <taxon>Bacteria</taxon>
        <taxon>Bacillati</taxon>
        <taxon>Actinomycetota</taxon>
        <taxon>Thermoleophilia</taxon>
        <taxon>Solirubrobacterales</taxon>
        <taxon>Paraconexibacteraceae</taxon>
        <taxon>Paraconexibacter</taxon>
    </lineage>
</organism>
<dbReference type="KEGG" id="parq:DSM112329_01591"/>
<gene>
    <name evidence="2" type="ORF">DSM112329_01591</name>
</gene>
<evidence type="ECO:0000256" key="1">
    <source>
        <dbReference type="SAM" id="MobiDB-lite"/>
    </source>
</evidence>
<name>A0AAU7AT26_9ACTN</name>
<accession>A0AAU7AT26</accession>
<feature type="region of interest" description="Disordered" evidence="1">
    <location>
        <begin position="1"/>
        <end position="35"/>
    </location>
</feature>
<protein>
    <submittedName>
        <fullName evidence="2">Uncharacterized protein</fullName>
    </submittedName>
</protein>
<dbReference type="EMBL" id="CP114014">
    <property type="protein sequence ID" value="XAY04754.1"/>
    <property type="molecule type" value="Genomic_DNA"/>
</dbReference>
<reference evidence="2" key="1">
    <citation type="submission" date="2022-12" db="EMBL/GenBank/DDBJ databases">
        <title>Paraconexibacter alkalitolerans sp. nov. and Baekduia alba sp. nov., isolated from soil and emended description of the genera Paraconexibacter (Chun et al., 2020) and Baekduia (An et al., 2020).</title>
        <authorList>
            <person name="Vieira S."/>
            <person name="Huber K.J."/>
            <person name="Geppert A."/>
            <person name="Wolf J."/>
            <person name="Neumann-Schaal M."/>
            <person name="Muesken M."/>
            <person name="Overmann J."/>
        </authorList>
    </citation>
    <scope>NUCLEOTIDE SEQUENCE</scope>
    <source>
        <strain evidence="2">AEG42_29</strain>
    </source>
</reference>
<evidence type="ECO:0000313" key="2">
    <source>
        <dbReference type="EMBL" id="XAY04754.1"/>
    </source>
</evidence>
<sequence>MHSVIHEDYAKAVRATRESARRDYRPERPEPPPGRLRTAVARAFARAAGHLDRETARRVVA</sequence>
<dbReference type="AlphaFoldDB" id="A0AAU7AT26"/>
<proteinExistence type="predicted"/>
<feature type="compositionally biased region" description="Basic and acidic residues" evidence="1">
    <location>
        <begin position="1"/>
        <end position="30"/>
    </location>
</feature>